<evidence type="ECO:0000256" key="4">
    <source>
        <dbReference type="ARBA" id="ARBA00011990"/>
    </source>
</evidence>
<dbReference type="EC" id="4.2.1.46" evidence="4"/>
<dbReference type="CDD" id="cd05246">
    <property type="entry name" value="dTDP_GD_SDR_e"/>
    <property type="match status" value="1"/>
</dbReference>
<feature type="transmembrane region" description="Helical" evidence="7">
    <location>
        <begin position="6"/>
        <end position="28"/>
    </location>
</feature>
<evidence type="ECO:0000313" key="9">
    <source>
        <dbReference type="EMBL" id="OGG53691.1"/>
    </source>
</evidence>
<dbReference type="SUPFAM" id="SSF51735">
    <property type="entry name" value="NAD(P)-binding Rossmann-fold domains"/>
    <property type="match status" value="1"/>
</dbReference>
<evidence type="ECO:0000256" key="6">
    <source>
        <dbReference type="ARBA" id="ARBA00023239"/>
    </source>
</evidence>
<keyword evidence="7" id="KW-1133">Transmembrane helix</keyword>
<gene>
    <name evidence="9" type="ORF">A2851_02285</name>
</gene>
<evidence type="ECO:0000256" key="3">
    <source>
        <dbReference type="ARBA" id="ARBA00008178"/>
    </source>
</evidence>
<dbReference type="InterPro" id="IPR036291">
    <property type="entry name" value="NAD(P)-bd_dom_sf"/>
</dbReference>
<dbReference type="InterPro" id="IPR005888">
    <property type="entry name" value="dTDP_Gluc_deHydtase"/>
</dbReference>
<keyword evidence="6" id="KW-0456">Lyase</keyword>
<proteinExistence type="inferred from homology"/>
<sequence>MRYKKIILVTGGAGFIGGAYLNTMVLLYPRYRFINLDALTYAADRKNLKIEGEKNYVFVKADIRDQKRLRGVFEKYRPTHVIHFAAESHVDNAIASPHVFVETNVLGTLNLLDLARTYRIKRFHHISTDEVYGSLSLKAKPVSEDAPLRPSNPYSASKAAADCFVLSYHNTHGLNTVITRSSNNYGSGQHKEKLIPLFIHAFKGGRRAPLYGSGIHVRDWIYVGDNVEGIDRVFHKGKSGEVYNLGGGNEMRNIDVAKKLLALIGNRQARVARVKDRPGHDLRYALNSAKARKLGWHPKVTFDKGLLKTIAQYLKR</sequence>
<evidence type="ECO:0000259" key="8">
    <source>
        <dbReference type="Pfam" id="PF16363"/>
    </source>
</evidence>
<dbReference type="Gene3D" id="3.40.50.720">
    <property type="entry name" value="NAD(P)-binding Rossmann-like Domain"/>
    <property type="match status" value="1"/>
</dbReference>
<dbReference type="AlphaFoldDB" id="A0A1F6CXC2"/>
<dbReference type="Pfam" id="PF16363">
    <property type="entry name" value="GDP_Man_Dehyd"/>
    <property type="match status" value="1"/>
</dbReference>
<dbReference type="GO" id="GO:0009225">
    <property type="term" value="P:nucleotide-sugar metabolic process"/>
    <property type="evidence" value="ECO:0007669"/>
    <property type="project" value="InterPro"/>
</dbReference>
<comment type="similarity">
    <text evidence="3">Belongs to the NAD(P)-dependent epimerase/dehydratase family. dTDP-glucose dehydratase subfamily.</text>
</comment>
<dbReference type="STRING" id="1798480.A2851_02285"/>
<keyword evidence="5" id="KW-0520">NAD</keyword>
<organism evidence="9 10">
    <name type="scientific">Candidatus Kaiserbacteria bacterium RIFCSPHIGHO2_01_FULL_53_29</name>
    <dbReference type="NCBI Taxonomy" id="1798480"/>
    <lineage>
        <taxon>Bacteria</taxon>
        <taxon>Candidatus Kaiseribacteriota</taxon>
    </lineage>
</organism>
<keyword evidence="7" id="KW-0472">Membrane</keyword>
<comment type="catalytic activity">
    <reaction evidence="1">
        <text>dTDP-alpha-D-glucose = dTDP-4-dehydro-6-deoxy-alpha-D-glucose + H2O</text>
        <dbReference type="Rhea" id="RHEA:17221"/>
        <dbReference type="ChEBI" id="CHEBI:15377"/>
        <dbReference type="ChEBI" id="CHEBI:57477"/>
        <dbReference type="ChEBI" id="CHEBI:57649"/>
        <dbReference type="EC" id="4.2.1.46"/>
    </reaction>
</comment>
<reference evidence="9 10" key="1">
    <citation type="journal article" date="2016" name="Nat. Commun.">
        <title>Thousands of microbial genomes shed light on interconnected biogeochemical processes in an aquifer system.</title>
        <authorList>
            <person name="Anantharaman K."/>
            <person name="Brown C.T."/>
            <person name="Hug L.A."/>
            <person name="Sharon I."/>
            <person name="Castelle C.J."/>
            <person name="Probst A.J."/>
            <person name="Thomas B.C."/>
            <person name="Singh A."/>
            <person name="Wilkins M.J."/>
            <person name="Karaoz U."/>
            <person name="Brodie E.L."/>
            <person name="Williams K.H."/>
            <person name="Hubbard S.S."/>
            <person name="Banfield J.F."/>
        </authorList>
    </citation>
    <scope>NUCLEOTIDE SEQUENCE [LARGE SCALE GENOMIC DNA]</scope>
</reference>
<name>A0A1F6CXC2_9BACT</name>
<evidence type="ECO:0000256" key="2">
    <source>
        <dbReference type="ARBA" id="ARBA00001911"/>
    </source>
</evidence>
<evidence type="ECO:0000313" key="10">
    <source>
        <dbReference type="Proteomes" id="UP000176863"/>
    </source>
</evidence>
<dbReference type="EMBL" id="MFKT01000009">
    <property type="protein sequence ID" value="OGG53691.1"/>
    <property type="molecule type" value="Genomic_DNA"/>
</dbReference>
<evidence type="ECO:0000256" key="7">
    <source>
        <dbReference type="SAM" id="Phobius"/>
    </source>
</evidence>
<protein>
    <recommendedName>
        <fullName evidence="4">dTDP-glucose 4,6-dehydratase</fullName>
        <ecNumber evidence="4">4.2.1.46</ecNumber>
    </recommendedName>
</protein>
<dbReference type="GO" id="GO:0008460">
    <property type="term" value="F:dTDP-glucose 4,6-dehydratase activity"/>
    <property type="evidence" value="ECO:0007669"/>
    <property type="project" value="UniProtKB-EC"/>
</dbReference>
<feature type="domain" description="NAD(P)-binding" evidence="8">
    <location>
        <begin position="8"/>
        <end position="306"/>
    </location>
</feature>
<dbReference type="Gene3D" id="3.90.25.10">
    <property type="entry name" value="UDP-galactose 4-epimerase, domain 1"/>
    <property type="match status" value="1"/>
</dbReference>
<dbReference type="NCBIfam" id="TIGR01181">
    <property type="entry name" value="dTDP_gluc_dehyt"/>
    <property type="match status" value="1"/>
</dbReference>
<dbReference type="PANTHER" id="PTHR43000">
    <property type="entry name" value="DTDP-D-GLUCOSE 4,6-DEHYDRATASE-RELATED"/>
    <property type="match status" value="1"/>
</dbReference>
<evidence type="ECO:0000256" key="5">
    <source>
        <dbReference type="ARBA" id="ARBA00023027"/>
    </source>
</evidence>
<keyword evidence="7" id="KW-0812">Transmembrane</keyword>
<accession>A0A1F6CXC2</accession>
<comment type="caution">
    <text evidence="9">The sequence shown here is derived from an EMBL/GenBank/DDBJ whole genome shotgun (WGS) entry which is preliminary data.</text>
</comment>
<dbReference type="Proteomes" id="UP000176863">
    <property type="component" value="Unassembled WGS sequence"/>
</dbReference>
<comment type="cofactor">
    <cofactor evidence="2">
        <name>NAD(+)</name>
        <dbReference type="ChEBI" id="CHEBI:57540"/>
    </cofactor>
</comment>
<evidence type="ECO:0000256" key="1">
    <source>
        <dbReference type="ARBA" id="ARBA00001539"/>
    </source>
</evidence>
<dbReference type="InterPro" id="IPR016040">
    <property type="entry name" value="NAD(P)-bd_dom"/>
</dbReference>